<feature type="signal peptide" evidence="10">
    <location>
        <begin position="1"/>
        <end position="31"/>
    </location>
</feature>
<protein>
    <recommendedName>
        <fullName evidence="5 10">Carbonic anhydrase</fullName>
        <ecNumber evidence="4 10">4.2.1.1</ecNumber>
    </recommendedName>
</protein>
<gene>
    <name evidence="13" type="primary">cah</name>
    <name evidence="13" type="ORF">LuPra_00030</name>
</gene>
<evidence type="ECO:0000256" key="8">
    <source>
        <dbReference type="ARBA" id="ARBA00023239"/>
    </source>
</evidence>
<evidence type="ECO:0000256" key="11">
    <source>
        <dbReference type="SAM" id="MobiDB-lite"/>
    </source>
</evidence>
<evidence type="ECO:0000256" key="10">
    <source>
        <dbReference type="RuleBase" id="RU367011"/>
    </source>
</evidence>
<dbReference type="PANTHER" id="PTHR18952">
    <property type="entry name" value="CARBONIC ANHYDRASE"/>
    <property type="match status" value="1"/>
</dbReference>
<dbReference type="AlphaFoldDB" id="A0A143PEY3"/>
<dbReference type="PROSITE" id="PS51144">
    <property type="entry name" value="ALPHA_CA_2"/>
    <property type="match status" value="1"/>
</dbReference>
<keyword evidence="8 10" id="KW-0456">Lyase</keyword>
<dbReference type="EC" id="4.2.1.1" evidence="4 10"/>
<evidence type="ECO:0000256" key="6">
    <source>
        <dbReference type="ARBA" id="ARBA00022723"/>
    </source>
</evidence>
<dbReference type="PROSITE" id="PS00162">
    <property type="entry name" value="ALPHA_CA_1"/>
    <property type="match status" value="1"/>
</dbReference>
<reference evidence="14" key="2">
    <citation type="submission" date="2016-04" db="EMBL/GenBank/DDBJ databases">
        <title>First Complete Genome Sequence of a Subdivision 6 Acidobacterium.</title>
        <authorList>
            <person name="Huang S."/>
            <person name="Vieira S."/>
            <person name="Bunk B."/>
            <person name="Riedel T."/>
            <person name="Sproeer C."/>
            <person name="Overmann J."/>
        </authorList>
    </citation>
    <scope>NUCLEOTIDE SEQUENCE [LARGE SCALE GENOMIC DNA]</scope>
    <source>
        <strain evidence="14">DSM 100886 HEG_-6_39</strain>
    </source>
</reference>
<dbReference type="SMART" id="SM01057">
    <property type="entry name" value="Carb_anhydrase"/>
    <property type="match status" value="1"/>
</dbReference>
<dbReference type="InterPro" id="IPR023561">
    <property type="entry name" value="Carbonic_anhydrase_a-class"/>
</dbReference>
<evidence type="ECO:0000256" key="2">
    <source>
        <dbReference type="ARBA" id="ARBA00002904"/>
    </source>
</evidence>
<evidence type="ECO:0000313" key="13">
    <source>
        <dbReference type="EMBL" id="AMY06870.1"/>
    </source>
</evidence>
<accession>A0A143PEY3</accession>
<evidence type="ECO:0000256" key="9">
    <source>
        <dbReference type="ARBA" id="ARBA00048348"/>
    </source>
</evidence>
<comment type="similarity">
    <text evidence="3 10">Belongs to the alpha-carbonic anhydrase family.</text>
</comment>
<feature type="domain" description="Alpha-carbonic anhydrase" evidence="12">
    <location>
        <begin position="59"/>
        <end position="292"/>
    </location>
</feature>
<dbReference type="PATRIC" id="fig|1813736.3.peg.29"/>
<evidence type="ECO:0000256" key="7">
    <source>
        <dbReference type="ARBA" id="ARBA00022833"/>
    </source>
</evidence>
<dbReference type="InterPro" id="IPR036398">
    <property type="entry name" value="CA_dom_sf"/>
</dbReference>
<reference evidence="13 14" key="1">
    <citation type="journal article" date="2016" name="Genome Announc.">
        <title>First Complete Genome Sequence of a Subdivision 6 Acidobacterium Strain.</title>
        <authorList>
            <person name="Huang S."/>
            <person name="Vieira S."/>
            <person name="Bunk B."/>
            <person name="Riedel T."/>
            <person name="Sproer C."/>
            <person name="Overmann J."/>
        </authorList>
    </citation>
    <scope>NUCLEOTIDE SEQUENCE [LARGE SCALE GENOMIC DNA]</scope>
    <source>
        <strain evidence="14">DSM 100886 HEG_-6_39</strain>
    </source>
</reference>
<sequence precursor="true">MSTYVCQLVRRLATTIAAATTVAVVACSAPAERPMEPAAQTAPRDATTRPSVAPVAGDPVWHYEADEGPSRWGALSPKFRACSEGRAQSPIDLADATPVEAAATLKMRFPAAKLQIAHHEHVADGINNGHTIQVNYAGGDTLTMGGQAYGLVQYHFHNPSEHTLKGRHFPMEMHMVHTSAGGRLAVVGVLIEQGAHNHAFDPIWNNLPTQKGLETHYPHVNVDVDDLLPSSRTSYRYEGSLTTPPCTEGVQWIVMTMPIQLSADQIRAFTAIIHDNFRPTQPLNGRPVVTEPVVLASTTLP</sequence>
<dbReference type="RefSeq" id="WP_157898561.1">
    <property type="nucleotide sequence ID" value="NZ_CP015136.1"/>
</dbReference>
<evidence type="ECO:0000259" key="12">
    <source>
        <dbReference type="PROSITE" id="PS51144"/>
    </source>
</evidence>
<dbReference type="InterPro" id="IPR018338">
    <property type="entry name" value="Carbonic_anhydrase_a-class_CS"/>
</dbReference>
<comment type="function">
    <text evidence="2 10">Reversible hydration of carbon dioxide.</text>
</comment>
<feature type="region of interest" description="Disordered" evidence="11">
    <location>
        <begin position="31"/>
        <end position="56"/>
    </location>
</feature>
<keyword evidence="14" id="KW-1185">Reference proteome</keyword>
<dbReference type="KEGG" id="abac:LuPra_00030"/>
<keyword evidence="10" id="KW-0732">Signal</keyword>
<keyword evidence="7 10" id="KW-0862">Zinc</keyword>
<evidence type="ECO:0000256" key="4">
    <source>
        <dbReference type="ARBA" id="ARBA00012925"/>
    </source>
</evidence>
<dbReference type="Proteomes" id="UP000076079">
    <property type="component" value="Chromosome"/>
</dbReference>
<dbReference type="PANTHER" id="PTHR18952:SF265">
    <property type="entry name" value="CARBONIC ANHYDRASE"/>
    <property type="match status" value="1"/>
</dbReference>
<dbReference type="InterPro" id="IPR001148">
    <property type="entry name" value="CA_dom"/>
</dbReference>
<dbReference type="OrthoDB" id="5327615at2"/>
<evidence type="ECO:0000256" key="3">
    <source>
        <dbReference type="ARBA" id="ARBA00010718"/>
    </source>
</evidence>
<dbReference type="InterPro" id="IPR041891">
    <property type="entry name" value="Alpha_CA_prokaryot-like"/>
</dbReference>
<dbReference type="GO" id="GO:0004089">
    <property type="term" value="F:carbonate dehydratase activity"/>
    <property type="evidence" value="ECO:0007669"/>
    <property type="project" value="UniProtKB-UniRule"/>
</dbReference>
<keyword evidence="6 10" id="KW-0479">Metal-binding</keyword>
<comment type="cofactor">
    <cofactor evidence="1 10">
        <name>Zn(2+)</name>
        <dbReference type="ChEBI" id="CHEBI:29105"/>
    </cofactor>
</comment>
<dbReference type="SUPFAM" id="SSF51069">
    <property type="entry name" value="Carbonic anhydrase"/>
    <property type="match status" value="1"/>
</dbReference>
<feature type="chain" id="PRO_5025098345" description="Carbonic anhydrase" evidence="10">
    <location>
        <begin position="32"/>
        <end position="301"/>
    </location>
</feature>
<dbReference type="CDD" id="cd03124">
    <property type="entry name" value="alpha_CA_prokaryotic_like"/>
    <property type="match status" value="1"/>
</dbReference>
<dbReference type="GO" id="GO:0008270">
    <property type="term" value="F:zinc ion binding"/>
    <property type="evidence" value="ECO:0007669"/>
    <property type="project" value="UniProtKB-UniRule"/>
</dbReference>
<evidence type="ECO:0000313" key="14">
    <source>
        <dbReference type="Proteomes" id="UP000076079"/>
    </source>
</evidence>
<proteinExistence type="inferred from homology"/>
<name>A0A143PEY3_LUTPR</name>
<dbReference type="Gene3D" id="3.10.200.10">
    <property type="entry name" value="Alpha carbonic anhydrase"/>
    <property type="match status" value="1"/>
</dbReference>
<evidence type="ECO:0000256" key="5">
    <source>
        <dbReference type="ARBA" id="ARBA00014628"/>
    </source>
</evidence>
<comment type="catalytic activity">
    <reaction evidence="9 10">
        <text>hydrogencarbonate + H(+) = CO2 + H2O</text>
        <dbReference type="Rhea" id="RHEA:10748"/>
        <dbReference type="ChEBI" id="CHEBI:15377"/>
        <dbReference type="ChEBI" id="CHEBI:15378"/>
        <dbReference type="ChEBI" id="CHEBI:16526"/>
        <dbReference type="ChEBI" id="CHEBI:17544"/>
        <dbReference type="EC" id="4.2.1.1"/>
    </reaction>
</comment>
<evidence type="ECO:0000256" key="1">
    <source>
        <dbReference type="ARBA" id="ARBA00001947"/>
    </source>
</evidence>
<organism evidence="13 14">
    <name type="scientific">Luteitalea pratensis</name>
    <dbReference type="NCBI Taxonomy" id="1855912"/>
    <lineage>
        <taxon>Bacteria</taxon>
        <taxon>Pseudomonadati</taxon>
        <taxon>Acidobacteriota</taxon>
        <taxon>Vicinamibacteria</taxon>
        <taxon>Vicinamibacterales</taxon>
        <taxon>Vicinamibacteraceae</taxon>
        <taxon>Luteitalea</taxon>
    </lineage>
</organism>
<dbReference type="Pfam" id="PF00194">
    <property type="entry name" value="Carb_anhydrase"/>
    <property type="match status" value="1"/>
</dbReference>
<dbReference type="EMBL" id="CP015136">
    <property type="protein sequence ID" value="AMY06870.1"/>
    <property type="molecule type" value="Genomic_DNA"/>
</dbReference>
<dbReference type="STRING" id="1855912.LuPra_00030"/>